<reference evidence="7 8" key="1">
    <citation type="submission" date="2020-06" db="EMBL/GenBank/DDBJ databases">
        <title>Nonomuraea sp. SMC257, a novel actinomycete isolated from soil.</title>
        <authorList>
            <person name="Chanama M."/>
        </authorList>
    </citation>
    <scope>NUCLEOTIDE SEQUENCE [LARGE SCALE GENOMIC DNA]</scope>
    <source>
        <strain evidence="7 8">SMC257</strain>
    </source>
</reference>
<evidence type="ECO:0000313" key="8">
    <source>
        <dbReference type="Proteomes" id="UP000586042"/>
    </source>
</evidence>
<organism evidence="7 8">
    <name type="scientific">Nonomuraea montanisoli</name>
    <dbReference type="NCBI Taxonomy" id="2741721"/>
    <lineage>
        <taxon>Bacteria</taxon>
        <taxon>Bacillati</taxon>
        <taxon>Actinomycetota</taxon>
        <taxon>Actinomycetes</taxon>
        <taxon>Streptosporangiales</taxon>
        <taxon>Streptosporangiaceae</taxon>
        <taxon>Nonomuraea</taxon>
    </lineage>
</organism>
<feature type="active site" description="Charge relay system" evidence="5">
    <location>
        <position position="156"/>
    </location>
</feature>
<dbReference type="Gene3D" id="3.40.50.200">
    <property type="entry name" value="Peptidase S8/S53 domain"/>
    <property type="match status" value="1"/>
</dbReference>
<comment type="similarity">
    <text evidence="1 5">Belongs to the peptidase S8 family.</text>
</comment>
<dbReference type="InterPro" id="IPR036852">
    <property type="entry name" value="Peptidase_S8/S53_dom_sf"/>
</dbReference>
<keyword evidence="8" id="KW-1185">Reference proteome</keyword>
<dbReference type="Pfam" id="PF00082">
    <property type="entry name" value="Peptidase_S8"/>
    <property type="match status" value="1"/>
</dbReference>
<sequence>MPYAEGATRTDRYLDDQLVAETRDEGPVLAALEGFLAAPPDRDLVLGLTRVQVGDLSRFPFARDLDERMIAEARAAGLPPGAPPPTDLDRLLFHLRDRLRNGSWVPRMAKVRMHADGLPYTGGLDGNPRRLSGEPDVVIPARSTYQGPRVRVGILDGAFYRHPALAGHYLADSAAFGEQERPDAPATMGHAVHLAGIVARQAPGADIVIRQALNEENQVDSWSLAKAMVLFRGEVHILLTALGGTTWDGRAPFVLERAESRLGCLHVASAGNWGLPVTRPYPSPTRDSTIYPAALPGVIAVGALDEKGERAPYSQSAPWISLMAPGEHDGLFLRRASLVERNAQGVLVVSKYERPVDFGGYASWAGTSAAAAYVAGALAALVMARGVTAQEAAETLLSGDPGLAGTVPATGGVRRYSAQQDAYGHEPASTAY</sequence>
<keyword evidence="3 5" id="KW-0378">Hydrolase</keyword>
<dbReference type="GO" id="GO:0006508">
    <property type="term" value="P:proteolysis"/>
    <property type="evidence" value="ECO:0007669"/>
    <property type="project" value="UniProtKB-KW"/>
</dbReference>
<dbReference type="EMBL" id="JABWGN010000001">
    <property type="protein sequence ID" value="NUW29840.1"/>
    <property type="molecule type" value="Genomic_DNA"/>
</dbReference>
<keyword evidence="2 5" id="KW-0645">Protease</keyword>
<evidence type="ECO:0000256" key="4">
    <source>
        <dbReference type="ARBA" id="ARBA00022825"/>
    </source>
</evidence>
<dbReference type="AlphaFoldDB" id="A0A7Y6M0X9"/>
<dbReference type="RefSeq" id="WP_175587347.1">
    <property type="nucleotide sequence ID" value="NZ_JABWGN010000001.1"/>
</dbReference>
<dbReference type="PANTHER" id="PTHR43806">
    <property type="entry name" value="PEPTIDASE S8"/>
    <property type="match status" value="1"/>
</dbReference>
<evidence type="ECO:0000259" key="6">
    <source>
        <dbReference type="Pfam" id="PF00082"/>
    </source>
</evidence>
<feature type="active site" description="Charge relay system" evidence="5">
    <location>
        <position position="368"/>
    </location>
</feature>
<dbReference type="PANTHER" id="PTHR43806:SF11">
    <property type="entry name" value="CEREVISIN-RELATED"/>
    <property type="match status" value="1"/>
</dbReference>
<feature type="active site" description="Charge relay system" evidence="5">
    <location>
        <position position="190"/>
    </location>
</feature>
<dbReference type="GO" id="GO:0004252">
    <property type="term" value="F:serine-type endopeptidase activity"/>
    <property type="evidence" value="ECO:0007669"/>
    <property type="project" value="UniProtKB-UniRule"/>
</dbReference>
<evidence type="ECO:0000256" key="1">
    <source>
        <dbReference type="ARBA" id="ARBA00011073"/>
    </source>
</evidence>
<dbReference type="PROSITE" id="PS51892">
    <property type="entry name" value="SUBTILASE"/>
    <property type="match status" value="1"/>
</dbReference>
<dbReference type="SUPFAM" id="SSF52743">
    <property type="entry name" value="Subtilisin-like"/>
    <property type="match status" value="1"/>
</dbReference>
<dbReference type="InterPro" id="IPR000209">
    <property type="entry name" value="Peptidase_S8/S53_dom"/>
</dbReference>
<accession>A0A7Y6M0X9</accession>
<evidence type="ECO:0000256" key="5">
    <source>
        <dbReference type="PROSITE-ProRule" id="PRU01240"/>
    </source>
</evidence>
<gene>
    <name evidence="7" type="ORF">HTZ77_00110</name>
</gene>
<name>A0A7Y6M0X9_9ACTN</name>
<keyword evidence="4 5" id="KW-0720">Serine protease</keyword>
<feature type="domain" description="Peptidase S8/S53" evidence="6">
    <location>
        <begin position="149"/>
        <end position="384"/>
    </location>
</feature>
<proteinExistence type="inferred from homology"/>
<evidence type="ECO:0000313" key="7">
    <source>
        <dbReference type="EMBL" id="NUW29840.1"/>
    </source>
</evidence>
<dbReference type="InterPro" id="IPR050131">
    <property type="entry name" value="Peptidase_S8_subtilisin-like"/>
</dbReference>
<protein>
    <submittedName>
        <fullName evidence="7">S8 family serine peptidase</fullName>
    </submittedName>
</protein>
<comment type="caution">
    <text evidence="7">The sequence shown here is derived from an EMBL/GenBank/DDBJ whole genome shotgun (WGS) entry which is preliminary data.</text>
</comment>
<evidence type="ECO:0000256" key="3">
    <source>
        <dbReference type="ARBA" id="ARBA00022801"/>
    </source>
</evidence>
<dbReference type="Proteomes" id="UP000586042">
    <property type="component" value="Unassembled WGS sequence"/>
</dbReference>
<evidence type="ECO:0000256" key="2">
    <source>
        <dbReference type="ARBA" id="ARBA00022670"/>
    </source>
</evidence>